<comment type="caution">
    <text evidence="2">The sequence shown here is derived from an EMBL/GenBank/DDBJ whole genome shotgun (WGS) entry which is preliminary data.</text>
</comment>
<proteinExistence type="predicted"/>
<dbReference type="EMBL" id="JBHTBS010000002">
    <property type="protein sequence ID" value="MFC7336692.1"/>
    <property type="molecule type" value="Genomic_DNA"/>
</dbReference>
<dbReference type="Proteomes" id="UP001596472">
    <property type="component" value="Unassembled WGS sequence"/>
</dbReference>
<accession>A0ABW2L5A4</accession>
<feature type="transmembrane region" description="Helical" evidence="1">
    <location>
        <begin position="6"/>
        <end position="27"/>
    </location>
</feature>
<keyword evidence="1" id="KW-0812">Transmembrane</keyword>
<feature type="transmembrane region" description="Helical" evidence="1">
    <location>
        <begin position="112"/>
        <end position="133"/>
    </location>
</feature>
<keyword evidence="3" id="KW-1185">Reference proteome</keyword>
<sequence length="134" mass="15216">MNPLYHEIALRIAGVMLIGLTAANFVAAKRWNYAGNLAGSAVIVRQVFHVHCAYIVAIIVALAMLCLGWPDLLREEGMGRVLSGFFGLFWLSRVLVQLSYYDKETRRRDRAWDVFFFGVFGYLSLVFFLAAFFP</sequence>
<keyword evidence="1" id="KW-0472">Membrane</keyword>
<dbReference type="RefSeq" id="WP_379710237.1">
    <property type="nucleotide sequence ID" value="NZ_JBHTBS010000002.1"/>
</dbReference>
<evidence type="ECO:0000313" key="3">
    <source>
        <dbReference type="Proteomes" id="UP001596472"/>
    </source>
</evidence>
<feature type="transmembrane region" description="Helical" evidence="1">
    <location>
        <begin position="48"/>
        <end position="70"/>
    </location>
</feature>
<feature type="transmembrane region" description="Helical" evidence="1">
    <location>
        <begin position="82"/>
        <end position="100"/>
    </location>
</feature>
<keyword evidence="1" id="KW-1133">Transmembrane helix</keyword>
<evidence type="ECO:0008006" key="4">
    <source>
        <dbReference type="Google" id="ProtNLM"/>
    </source>
</evidence>
<organism evidence="2 3">
    <name type="scientific">Haloferula chungangensis</name>
    <dbReference type="NCBI Taxonomy" id="1048331"/>
    <lineage>
        <taxon>Bacteria</taxon>
        <taxon>Pseudomonadati</taxon>
        <taxon>Verrucomicrobiota</taxon>
        <taxon>Verrucomicrobiia</taxon>
        <taxon>Verrucomicrobiales</taxon>
        <taxon>Verrucomicrobiaceae</taxon>
        <taxon>Haloferula</taxon>
    </lineage>
</organism>
<protein>
    <recommendedName>
        <fullName evidence="4">DUF4345 domain-containing protein</fullName>
    </recommendedName>
</protein>
<name>A0ABW2L5A4_9BACT</name>
<evidence type="ECO:0000313" key="2">
    <source>
        <dbReference type="EMBL" id="MFC7336692.1"/>
    </source>
</evidence>
<evidence type="ECO:0000256" key="1">
    <source>
        <dbReference type="SAM" id="Phobius"/>
    </source>
</evidence>
<gene>
    <name evidence="2" type="ORF">ACFQY0_05855</name>
</gene>
<reference evidence="3" key="1">
    <citation type="journal article" date="2019" name="Int. J. Syst. Evol. Microbiol.">
        <title>The Global Catalogue of Microorganisms (GCM) 10K type strain sequencing project: providing services to taxonomists for standard genome sequencing and annotation.</title>
        <authorList>
            <consortium name="The Broad Institute Genomics Platform"/>
            <consortium name="The Broad Institute Genome Sequencing Center for Infectious Disease"/>
            <person name="Wu L."/>
            <person name="Ma J."/>
        </authorList>
    </citation>
    <scope>NUCLEOTIDE SEQUENCE [LARGE SCALE GENOMIC DNA]</scope>
    <source>
        <strain evidence="3">CGMCC 4.1467</strain>
    </source>
</reference>